<protein>
    <recommendedName>
        <fullName evidence="3">F-box domain-containing protein</fullName>
    </recommendedName>
</protein>
<evidence type="ECO:0000313" key="2">
    <source>
        <dbReference type="Proteomes" id="UP001221142"/>
    </source>
</evidence>
<reference evidence="1" key="1">
    <citation type="submission" date="2023-03" db="EMBL/GenBank/DDBJ databases">
        <title>Massive genome expansion in bonnet fungi (Mycena s.s.) driven by repeated elements and novel gene families across ecological guilds.</title>
        <authorList>
            <consortium name="Lawrence Berkeley National Laboratory"/>
            <person name="Harder C.B."/>
            <person name="Miyauchi S."/>
            <person name="Viragh M."/>
            <person name="Kuo A."/>
            <person name="Thoen E."/>
            <person name="Andreopoulos B."/>
            <person name="Lu D."/>
            <person name="Skrede I."/>
            <person name="Drula E."/>
            <person name="Henrissat B."/>
            <person name="Morin E."/>
            <person name="Kohler A."/>
            <person name="Barry K."/>
            <person name="LaButti K."/>
            <person name="Morin E."/>
            <person name="Salamov A."/>
            <person name="Lipzen A."/>
            <person name="Mereny Z."/>
            <person name="Hegedus B."/>
            <person name="Baldrian P."/>
            <person name="Stursova M."/>
            <person name="Weitz H."/>
            <person name="Taylor A."/>
            <person name="Grigoriev I.V."/>
            <person name="Nagy L.G."/>
            <person name="Martin F."/>
            <person name="Kauserud H."/>
        </authorList>
    </citation>
    <scope>NUCLEOTIDE SEQUENCE</scope>
    <source>
        <strain evidence="1">9284</strain>
    </source>
</reference>
<dbReference type="EMBL" id="JARKIF010000030">
    <property type="protein sequence ID" value="KAJ7612658.1"/>
    <property type="molecule type" value="Genomic_DNA"/>
</dbReference>
<name>A0AAD7FAR0_9AGAR</name>
<sequence length="94" mass="10681">DRMDQSATPAHRVPYDVLVEIFHAAIDSDFYEVGQGPLTAIKGVCKGWRNAAIGRPSLWSRLLVHIGSRYFDLVDMYLRRSRDCLLSIQLDADM</sequence>
<evidence type="ECO:0008006" key="3">
    <source>
        <dbReference type="Google" id="ProtNLM"/>
    </source>
</evidence>
<feature type="non-terminal residue" evidence="1">
    <location>
        <position position="94"/>
    </location>
</feature>
<keyword evidence="2" id="KW-1185">Reference proteome</keyword>
<dbReference type="Proteomes" id="UP001221142">
    <property type="component" value="Unassembled WGS sequence"/>
</dbReference>
<dbReference type="SUPFAM" id="SSF81383">
    <property type="entry name" value="F-box domain"/>
    <property type="match status" value="1"/>
</dbReference>
<feature type="non-terminal residue" evidence="1">
    <location>
        <position position="1"/>
    </location>
</feature>
<dbReference type="AlphaFoldDB" id="A0AAD7FAR0"/>
<proteinExistence type="predicted"/>
<evidence type="ECO:0000313" key="1">
    <source>
        <dbReference type="EMBL" id="KAJ7612658.1"/>
    </source>
</evidence>
<dbReference type="InterPro" id="IPR036047">
    <property type="entry name" value="F-box-like_dom_sf"/>
</dbReference>
<gene>
    <name evidence="1" type="ORF">FB45DRAFT_726234</name>
</gene>
<comment type="caution">
    <text evidence="1">The sequence shown here is derived from an EMBL/GenBank/DDBJ whole genome shotgun (WGS) entry which is preliminary data.</text>
</comment>
<accession>A0AAD7FAR0</accession>
<organism evidence="1 2">
    <name type="scientific">Roridomyces roridus</name>
    <dbReference type="NCBI Taxonomy" id="1738132"/>
    <lineage>
        <taxon>Eukaryota</taxon>
        <taxon>Fungi</taxon>
        <taxon>Dikarya</taxon>
        <taxon>Basidiomycota</taxon>
        <taxon>Agaricomycotina</taxon>
        <taxon>Agaricomycetes</taxon>
        <taxon>Agaricomycetidae</taxon>
        <taxon>Agaricales</taxon>
        <taxon>Marasmiineae</taxon>
        <taxon>Mycenaceae</taxon>
        <taxon>Roridomyces</taxon>
    </lineage>
</organism>
<dbReference type="Gene3D" id="1.20.1280.50">
    <property type="match status" value="1"/>
</dbReference>